<keyword evidence="1" id="KW-0472">Membrane</keyword>
<evidence type="ECO:0000256" key="1">
    <source>
        <dbReference type="SAM" id="Phobius"/>
    </source>
</evidence>
<evidence type="ECO:0000313" key="3">
    <source>
        <dbReference type="Proteomes" id="UP001199525"/>
    </source>
</evidence>
<protein>
    <submittedName>
        <fullName evidence="2">Uncharacterized protein</fullName>
    </submittedName>
</protein>
<dbReference type="EMBL" id="JAIVFQ010000003">
    <property type="protein sequence ID" value="MCC5598225.1"/>
    <property type="molecule type" value="Genomic_DNA"/>
</dbReference>
<gene>
    <name evidence="2" type="ORF">LC586_02970</name>
</gene>
<keyword evidence="3" id="KW-1185">Reference proteome</keyword>
<comment type="caution">
    <text evidence="2">The sequence shown here is derived from an EMBL/GenBank/DDBJ whole genome shotgun (WGS) entry which is preliminary data.</text>
</comment>
<dbReference type="Proteomes" id="UP001199525">
    <property type="component" value="Unassembled WGS sequence"/>
</dbReference>
<dbReference type="RefSeq" id="WP_229482909.1">
    <property type="nucleotide sequence ID" value="NZ_JAIVFQ010000003.1"/>
</dbReference>
<name>A0ABS8I211_9NOSO</name>
<keyword evidence="1" id="KW-0812">Transmembrane</keyword>
<accession>A0ABS8I211</accession>
<feature type="transmembrane region" description="Helical" evidence="1">
    <location>
        <begin position="27"/>
        <end position="46"/>
    </location>
</feature>
<keyword evidence="1" id="KW-1133">Transmembrane helix</keyword>
<reference evidence="2 3" key="1">
    <citation type="journal article" date="2021" name="Microorganisms">
        <title>Genome Evolution of Filamentous Cyanobacterium Nostoc Species: From Facultative Symbiosis to Free Living.</title>
        <authorList>
            <person name="Huo D."/>
            <person name="Li H."/>
            <person name="Cai F."/>
            <person name="Guo X."/>
            <person name="Qiao Z."/>
            <person name="Wang W."/>
            <person name="Yu G."/>
            <person name="Li R."/>
        </authorList>
    </citation>
    <scope>NUCLEOTIDE SEQUENCE [LARGE SCALE GENOMIC DNA]</scope>
    <source>
        <strain evidence="2 3">CHAB 5714</strain>
    </source>
</reference>
<proteinExistence type="predicted"/>
<sequence length="73" mass="7931">MGTGDWVLENSSLVPNYPNILGVYPRVSPVAIVGLVIGDSLIHYLFSNLKRKHCSERTLPNGNIGAMSTRGYA</sequence>
<evidence type="ECO:0000313" key="2">
    <source>
        <dbReference type="EMBL" id="MCC5598225.1"/>
    </source>
</evidence>
<organism evidence="2 3">
    <name type="scientific">Nostoc favosum CHAB5714</name>
    <dbReference type="NCBI Taxonomy" id="2780399"/>
    <lineage>
        <taxon>Bacteria</taxon>
        <taxon>Bacillati</taxon>
        <taxon>Cyanobacteriota</taxon>
        <taxon>Cyanophyceae</taxon>
        <taxon>Nostocales</taxon>
        <taxon>Nostocaceae</taxon>
        <taxon>Nostoc</taxon>
        <taxon>Nostoc favosum</taxon>
    </lineage>
</organism>